<comment type="subunit">
    <text evidence="7">The complex comprises the extracytoplasmic solute receptor protein and the two transmembrane proteins.</text>
</comment>
<keyword evidence="3 7" id="KW-0997">Cell inner membrane</keyword>
<dbReference type="PANTHER" id="PTHR33362:SF5">
    <property type="entry name" value="C4-DICARBOXYLATE TRAP TRANSPORTER LARGE PERMEASE PROTEIN DCTM"/>
    <property type="match status" value="1"/>
</dbReference>
<feature type="transmembrane region" description="Helical" evidence="7">
    <location>
        <begin position="268"/>
        <end position="290"/>
    </location>
</feature>
<evidence type="ECO:0000256" key="6">
    <source>
        <dbReference type="ARBA" id="ARBA00023136"/>
    </source>
</evidence>
<name>A0A521D6I6_9RHOB</name>
<feature type="transmembrane region" description="Helical" evidence="7">
    <location>
        <begin position="237"/>
        <end position="256"/>
    </location>
</feature>
<dbReference type="GO" id="GO:0022857">
    <property type="term" value="F:transmembrane transporter activity"/>
    <property type="evidence" value="ECO:0007669"/>
    <property type="project" value="UniProtKB-UniRule"/>
</dbReference>
<keyword evidence="2" id="KW-1003">Cell membrane</keyword>
<comment type="subcellular location">
    <subcellularLocation>
        <location evidence="1 7">Cell inner membrane</location>
        <topology evidence="1 7">Multi-pass membrane protein</topology>
    </subcellularLocation>
</comment>
<feature type="transmembrane region" description="Helical" evidence="7">
    <location>
        <begin position="95"/>
        <end position="123"/>
    </location>
</feature>
<dbReference type="Proteomes" id="UP000316030">
    <property type="component" value="Unassembled WGS sequence"/>
</dbReference>
<accession>A0A521D6I6</accession>
<keyword evidence="10" id="KW-1185">Reference proteome</keyword>
<proteinExistence type="inferred from homology"/>
<evidence type="ECO:0000256" key="4">
    <source>
        <dbReference type="ARBA" id="ARBA00022692"/>
    </source>
</evidence>
<evidence type="ECO:0000313" key="9">
    <source>
        <dbReference type="EMBL" id="SMO67242.1"/>
    </source>
</evidence>
<keyword evidence="7" id="KW-0813">Transport</keyword>
<keyword evidence="5 7" id="KW-1133">Transmembrane helix</keyword>
<gene>
    <name evidence="9" type="ORF">SAMN06265173_10948</name>
</gene>
<sequence>MNALLLFLIVCALLILRQPLLVILLAAIAYAQIIWGGGHLTWIIEDMFVSLDKELILAIPMFMLCGGVMTKGSTARRLTDVARALTGHLPGGLGIAAIISSAIFAAISGSSIVTMLAIGSVVYPAMREAGYNKRFALGAVMSGGTLGIIIPPSIPLILYGLVTESSIVDLFRAGVGPGILLVLLMTVYSVAANRHMPTTPFSLETLRHSLRRGIWALLMPVILLGGIYSGLFSPTEAAAVALMYSVVIELAVHREIGFADLKNVVLEAAKLGGALFPLIAVALSLNLILIENRVPDMMLGLVDGWITSPITFIIIVNLLLLGVGAMMTTAEAILILAPILAPIAAVYGFNKIVFGIIMIVNLEIGLLTPPVGLNLIVAMSAFKEKFGLLVRAALPFIALMVLALALISWLPEISLYFVN</sequence>
<feature type="transmembrane region" description="Helical" evidence="7">
    <location>
        <begin position="56"/>
        <end position="75"/>
    </location>
</feature>
<dbReference type="AlphaFoldDB" id="A0A521D6I6"/>
<dbReference type="GO" id="GO:0005886">
    <property type="term" value="C:plasma membrane"/>
    <property type="evidence" value="ECO:0007669"/>
    <property type="project" value="UniProtKB-SubCell"/>
</dbReference>
<feature type="transmembrane region" description="Helical" evidence="7">
    <location>
        <begin position="213"/>
        <end position="231"/>
    </location>
</feature>
<dbReference type="InterPro" id="IPR010656">
    <property type="entry name" value="DctM"/>
</dbReference>
<evidence type="ECO:0000256" key="5">
    <source>
        <dbReference type="ARBA" id="ARBA00022989"/>
    </source>
</evidence>
<dbReference type="InterPro" id="IPR004681">
    <property type="entry name" value="TRAP_DctM"/>
</dbReference>
<evidence type="ECO:0000256" key="3">
    <source>
        <dbReference type="ARBA" id="ARBA00022519"/>
    </source>
</evidence>
<feature type="transmembrane region" description="Helical" evidence="7">
    <location>
        <begin position="170"/>
        <end position="192"/>
    </location>
</feature>
<dbReference type="RefSeq" id="WP_142493110.1">
    <property type="nucleotide sequence ID" value="NZ_FXTO01000009.1"/>
</dbReference>
<feature type="transmembrane region" description="Helical" evidence="7">
    <location>
        <begin position="135"/>
        <end position="158"/>
    </location>
</feature>
<keyword evidence="6 7" id="KW-0472">Membrane</keyword>
<keyword evidence="4 7" id="KW-0812">Transmembrane</keyword>
<protein>
    <recommendedName>
        <fullName evidence="7">TRAP transporter large permease protein</fullName>
    </recommendedName>
</protein>
<dbReference type="NCBIfam" id="TIGR00786">
    <property type="entry name" value="dctM"/>
    <property type="match status" value="1"/>
</dbReference>
<evidence type="ECO:0000256" key="2">
    <source>
        <dbReference type="ARBA" id="ARBA00022475"/>
    </source>
</evidence>
<evidence type="ECO:0000259" key="8">
    <source>
        <dbReference type="Pfam" id="PF06808"/>
    </source>
</evidence>
<dbReference type="PIRSF" id="PIRSF006066">
    <property type="entry name" value="HI0050"/>
    <property type="match status" value="1"/>
</dbReference>
<comment type="function">
    <text evidence="7">Part of the tripartite ATP-independent periplasmic (TRAP) transport system.</text>
</comment>
<dbReference type="Pfam" id="PF06808">
    <property type="entry name" value="DctM"/>
    <property type="match status" value="1"/>
</dbReference>
<feature type="transmembrane region" description="Helical" evidence="7">
    <location>
        <begin position="332"/>
        <end position="349"/>
    </location>
</feature>
<comment type="similarity">
    <text evidence="7">Belongs to the TRAP transporter large permease family.</text>
</comment>
<feature type="domain" description="TRAP C4-dicarboxylate transport system permease DctM subunit" evidence="8">
    <location>
        <begin position="7"/>
        <end position="413"/>
    </location>
</feature>
<evidence type="ECO:0000256" key="7">
    <source>
        <dbReference type="RuleBase" id="RU369079"/>
    </source>
</evidence>
<evidence type="ECO:0000313" key="10">
    <source>
        <dbReference type="Proteomes" id="UP000316030"/>
    </source>
</evidence>
<dbReference type="EMBL" id="FXTO01000009">
    <property type="protein sequence ID" value="SMO67242.1"/>
    <property type="molecule type" value="Genomic_DNA"/>
</dbReference>
<reference evidence="9 10" key="1">
    <citation type="submission" date="2017-05" db="EMBL/GenBank/DDBJ databases">
        <authorList>
            <person name="Varghese N."/>
            <person name="Submissions S."/>
        </authorList>
    </citation>
    <scope>NUCLEOTIDE SEQUENCE [LARGE SCALE GENOMIC DNA]</scope>
    <source>
        <strain evidence="9 10">DSM 29506</strain>
    </source>
</reference>
<organism evidence="9 10">
    <name type="scientific">Thalassovita litoralis</name>
    <dbReference type="NCBI Taxonomy" id="1010611"/>
    <lineage>
        <taxon>Bacteria</taxon>
        <taxon>Pseudomonadati</taxon>
        <taxon>Pseudomonadota</taxon>
        <taxon>Alphaproteobacteria</taxon>
        <taxon>Rhodobacterales</taxon>
        <taxon>Roseobacteraceae</taxon>
        <taxon>Thalassovita</taxon>
    </lineage>
</organism>
<dbReference type="OrthoDB" id="9790209at2"/>
<feature type="transmembrane region" description="Helical" evidence="7">
    <location>
        <begin position="305"/>
        <end position="325"/>
    </location>
</feature>
<evidence type="ECO:0000256" key="1">
    <source>
        <dbReference type="ARBA" id="ARBA00004429"/>
    </source>
</evidence>
<dbReference type="PANTHER" id="PTHR33362">
    <property type="entry name" value="SIALIC ACID TRAP TRANSPORTER PERMEASE PROTEIN SIAT-RELATED"/>
    <property type="match status" value="1"/>
</dbReference>
<feature type="transmembrane region" description="Helical" evidence="7">
    <location>
        <begin position="355"/>
        <end position="376"/>
    </location>
</feature>
<feature type="transmembrane region" description="Helical" evidence="7">
    <location>
        <begin position="388"/>
        <end position="410"/>
    </location>
</feature>